<dbReference type="PRINTS" id="PR00080">
    <property type="entry name" value="SDRFAMILY"/>
</dbReference>
<organism evidence="4 5">
    <name type="scientific">Cotesia congregata</name>
    <name type="common">Parasitoid wasp</name>
    <name type="synonym">Apanteles congregatus</name>
    <dbReference type="NCBI Taxonomy" id="51543"/>
    <lineage>
        <taxon>Eukaryota</taxon>
        <taxon>Metazoa</taxon>
        <taxon>Ecdysozoa</taxon>
        <taxon>Arthropoda</taxon>
        <taxon>Hexapoda</taxon>
        <taxon>Insecta</taxon>
        <taxon>Pterygota</taxon>
        <taxon>Neoptera</taxon>
        <taxon>Endopterygota</taxon>
        <taxon>Hymenoptera</taxon>
        <taxon>Apocrita</taxon>
        <taxon>Ichneumonoidea</taxon>
        <taxon>Braconidae</taxon>
        <taxon>Microgastrinae</taxon>
        <taxon>Cotesia</taxon>
    </lineage>
</organism>
<dbReference type="InterPro" id="IPR002347">
    <property type="entry name" value="SDR_fam"/>
</dbReference>
<evidence type="ECO:0000313" key="4">
    <source>
        <dbReference type="EMBL" id="CAG5089313.1"/>
    </source>
</evidence>
<dbReference type="PANTHER" id="PTHR43544">
    <property type="entry name" value="SHORT-CHAIN DEHYDROGENASE/REDUCTASE"/>
    <property type="match status" value="1"/>
</dbReference>
<evidence type="ECO:0000256" key="2">
    <source>
        <dbReference type="ARBA" id="ARBA00023002"/>
    </source>
</evidence>
<dbReference type="GO" id="GO:0004090">
    <property type="term" value="F:carbonyl reductase (NADPH) activity"/>
    <property type="evidence" value="ECO:0007669"/>
    <property type="project" value="TreeGrafter"/>
</dbReference>
<dbReference type="Proteomes" id="UP000786811">
    <property type="component" value="Unassembled WGS sequence"/>
</dbReference>
<evidence type="ECO:0000256" key="1">
    <source>
        <dbReference type="ARBA" id="ARBA00022857"/>
    </source>
</evidence>
<evidence type="ECO:0000313" key="5">
    <source>
        <dbReference type="Proteomes" id="UP000786811"/>
    </source>
</evidence>
<dbReference type="OrthoDB" id="5296at2759"/>
<dbReference type="PRINTS" id="PR00081">
    <property type="entry name" value="GDHRDH"/>
</dbReference>
<dbReference type="Pfam" id="PF00106">
    <property type="entry name" value="adh_short"/>
    <property type="match status" value="1"/>
</dbReference>
<dbReference type="AlphaFoldDB" id="A0A8J2H9Z7"/>
<protein>
    <submittedName>
        <fullName evidence="4">Similar to csgA: C-factor (Myxococcus xanthus)</fullName>
    </submittedName>
</protein>
<keyword evidence="2" id="KW-0560">Oxidoreductase</keyword>
<comment type="similarity">
    <text evidence="3">Belongs to the short-chain dehydrogenases/reductases (SDR) family.</text>
</comment>
<keyword evidence="5" id="KW-1185">Reference proteome</keyword>
<dbReference type="SUPFAM" id="SSF51735">
    <property type="entry name" value="NAD(P)-binding Rossmann-fold domains"/>
    <property type="match status" value="1"/>
</dbReference>
<gene>
    <name evidence="4" type="ORF">HICCMSTLAB_LOCUS5188</name>
</gene>
<proteinExistence type="inferred from homology"/>
<comment type="caution">
    <text evidence="4">The sequence shown here is derived from an EMBL/GenBank/DDBJ whole genome shotgun (WGS) entry which is preliminary data.</text>
</comment>
<dbReference type="GO" id="GO:0005737">
    <property type="term" value="C:cytoplasm"/>
    <property type="evidence" value="ECO:0007669"/>
    <property type="project" value="TreeGrafter"/>
</dbReference>
<dbReference type="Gene3D" id="3.40.50.720">
    <property type="entry name" value="NAD(P)-binding Rossmann-like Domain"/>
    <property type="match status" value="1"/>
</dbReference>
<name>A0A8J2H9Z7_COTCN</name>
<sequence length="266" mass="28690">MIHVHGIFTSQRYAAQQLNIKMRSILITGCNRGLGLGLVQHLTQLPNPPEKIFATCRDINKAQKLKEIAEKSSNVCIIKADLTNFKDYDRIVNEVSAQVGDAGLNVLFNNAAILLPSSKLDSVKAEDLTENYLVNTVVPIMLTKAFLPLLRKAAAGKQGMSVDRAAVINMTSLMGSIADNGSGGSYPYRCSKAALNAATKSMSVDLKEDGILVACMHPGWVKTDMGGSSAPMDIDSSVHNMVQTVMGLSEKDNGAFLRHDGTILPW</sequence>
<reference evidence="4" key="1">
    <citation type="submission" date="2021-04" db="EMBL/GenBank/DDBJ databases">
        <authorList>
            <person name="Chebbi M.A.C M."/>
        </authorList>
    </citation>
    <scope>NUCLEOTIDE SEQUENCE</scope>
</reference>
<dbReference type="InterPro" id="IPR036291">
    <property type="entry name" value="NAD(P)-bd_dom_sf"/>
</dbReference>
<dbReference type="EMBL" id="CAJNRD030001119">
    <property type="protein sequence ID" value="CAG5089313.1"/>
    <property type="molecule type" value="Genomic_DNA"/>
</dbReference>
<accession>A0A8J2H9Z7</accession>
<dbReference type="InterPro" id="IPR051468">
    <property type="entry name" value="Fungal_SecMetab_SDRs"/>
</dbReference>
<keyword evidence="1" id="KW-0521">NADP</keyword>
<evidence type="ECO:0000256" key="3">
    <source>
        <dbReference type="RuleBase" id="RU000363"/>
    </source>
</evidence>
<dbReference type="CDD" id="cd05325">
    <property type="entry name" value="carb_red_sniffer_like_SDR_c"/>
    <property type="match status" value="1"/>
</dbReference>
<dbReference type="PANTHER" id="PTHR43544:SF7">
    <property type="entry name" value="NADB-LER2"/>
    <property type="match status" value="1"/>
</dbReference>